<keyword evidence="2" id="KW-1185">Reference proteome</keyword>
<dbReference type="AlphaFoldDB" id="L7JWG7"/>
<accession>L7JWG7</accession>
<proteinExistence type="predicted"/>
<evidence type="ECO:0000313" key="2">
    <source>
        <dbReference type="Proteomes" id="UP000011185"/>
    </source>
</evidence>
<name>L7JWG7_TRAHO</name>
<dbReference type="InParanoid" id="L7JWG7"/>
<evidence type="ECO:0000313" key="1">
    <source>
        <dbReference type="EMBL" id="ELQ75092.1"/>
    </source>
</evidence>
<dbReference type="Proteomes" id="UP000011185">
    <property type="component" value="Unassembled WGS sequence"/>
</dbReference>
<gene>
    <name evidence="1" type="ORF">THOM_1966</name>
</gene>
<feature type="non-terminal residue" evidence="1">
    <location>
        <position position="1"/>
    </location>
</feature>
<dbReference type="EMBL" id="JH993991">
    <property type="protein sequence ID" value="ELQ75092.1"/>
    <property type="molecule type" value="Genomic_DNA"/>
</dbReference>
<protein>
    <submittedName>
        <fullName evidence="1">Uncharacterized protein</fullName>
    </submittedName>
</protein>
<organism evidence="1 2">
    <name type="scientific">Trachipleistophora hominis</name>
    <name type="common">Microsporidian parasite</name>
    <dbReference type="NCBI Taxonomy" id="72359"/>
    <lineage>
        <taxon>Eukaryota</taxon>
        <taxon>Fungi</taxon>
        <taxon>Fungi incertae sedis</taxon>
        <taxon>Microsporidia</taxon>
        <taxon>Pleistophoridae</taxon>
        <taxon>Trachipleistophora</taxon>
    </lineage>
</organism>
<dbReference type="HOGENOM" id="CLU_2312985_0_0_1"/>
<sequence length="100" mass="11941">VDDRLRRLIGKRSYAMQRRTNWSKYDYCRLLAAKRHYTKRADYHMQILNDPRFGFCGTMSLVKLCDCMKHLNAEKHWHANDENLMSAANDYVPSFIARLQ</sequence>
<dbReference type="VEuPathDB" id="MicrosporidiaDB:THOM_1966"/>
<reference evidence="1 2" key="1">
    <citation type="journal article" date="2012" name="PLoS Pathog.">
        <title>The genome of the obligate intracellular parasite Trachipleistophora hominis: new insights into microsporidian genome dynamics and reductive evolution.</title>
        <authorList>
            <person name="Heinz E."/>
            <person name="Williams T.A."/>
            <person name="Nakjang S."/>
            <person name="Noel C.J."/>
            <person name="Swan D.C."/>
            <person name="Goldberg A.V."/>
            <person name="Harris S.R."/>
            <person name="Weinmaier T."/>
            <person name="Markert S."/>
            <person name="Becher D."/>
            <person name="Bernhardt J."/>
            <person name="Dagan T."/>
            <person name="Hacker C."/>
            <person name="Lucocq J.M."/>
            <person name="Schweder T."/>
            <person name="Rattei T."/>
            <person name="Hall N."/>
            <person name="Hirt R.P."/>
            <person name="Embley T.M."/>
        </authorList>
    </citation>
    <scope>NUCLEOTIDE SEQUENCE [LARGE SCALE GENOMIC DNA]</scope>
</reference>